<evidence type="ECO:0000313" key="2">
    <source>
        <dbReference type="EMBL" id="MBK8890581.1"/>
    </source>
</evidence>
<sequence length="85" mass="8913">MATRKNITASAPSSTPYPPPGPVGDLIAVEGMLDLLRIAIEKDFAVGRFECKQESAAAICGHAMHLVHCARRNVAEALAAVAVSK</sequence>
<gene>
    <name evidence="2" type="ORF">IPN75_09370</name>
</gene>
<dbReference type="AlphaFoldDB" id="A0A9D7LMZ4"/>
<dbReference type="EMBL" id="JADKBR010000011">
    <property type="protein sequence ID" value="MBK8890581.1"/>
    <property type="molecule type" value="Genomic_DNA"/>
</dbReference>
<name>A0A9D7LMZ4_9RHOO</name>
<proteinExistence type="predicted"/>
<comment type="caution">
    <text evidence="2">The sequence shown here is derived from an EMBL/GenBank/DDBJ whole genome shotgun (WGS) entry which is preliminary data.</text>
</comment>
<accession>A0A9D7LMZ4</accession>
<feature type="region of interest" description="Disordered" evidence="1">
    <location>
        <begin position="1"/>
        <end position="22"/>
    </location>
</feature>
<evidence type="ECO:0000256" key="1">
    <source>
        <dbReference type="SAM" id="MobiDB-lite"/>
    </source>
</evidence>
<organism evidence="2 3">
    <name type="scientific">Candidatus Dechloromonas phosphorivorans</name>
    <dbReference type="NCBI Taxonomy" id="2899244"/>
    <lineage>
        <taxon>Bacteria</taxon>
        <taxon>Pseudomonadati</taxon>
        <taxon>Pseudomonadota</taxon>
        <taxon>Betaproteobacteria</taxon>
        <taxon>Rhodocyclales</taxon>
        <taxon>Azonexaceae</taxon>
        <taxon>Dechloromonas</taxon>
    </lineage>
</organism>
<reference evidence="2" key="1">
    <citation type="submission" date="2020-10" db="EMBL/GenBank/DDBJ databases">
        <title>Connecting structure to function with the recovery of over 1000 high-quality activated sludge metagenome-assembled genomes encoding full-length rRNA genes using long-read sequencing.</title>
        <authorList>
            <person name="Singleton C.M."/>
            <person name="Petriglieri F."/>
            <person name="Kristensen J.M."/>
            <person name="Kirkegaard R.H."/>
            <person name="Michaelsen T.Y."/>
            <person name="Andersen M.H."/>
            <person name="Karst S.M."/>
            <person name="Dueholm M.S."/>
            <person name="Nielsen P.H."/>
            <person name="Albertsen M."/>
        </authorList>
    </citation>
    <scope>NUCLEOTIDE SEQUENCE</scope>
    <source>
        <strain evidence="2">OdNE_18-Q3-R46-58_BAT3C.305</strain>
    </source>
</reference>
<evidence type="ECO:0000313" key="3">
    <source>
        <dbReference type="Proteomes" id="UP000808146"/>
    </source>
</evidence>
<protein>
    <submittedName>
        <fullName evidence="2">Uncharacterized protein</fullName>
    </submittedName>
</protein>
<dbReference type="Proteomes" id="UP000808146">
    <property type="component" value="Unassembled WGS sequence"/>
</dbReference>